<dbReference type="EMBL" id="CP007452">
    <property type="protein sequence ID" value="AHM57002.1"/>
    <property type="molecule type" value="Genomic_DNA"/>
</dbReference>
<feature type="transmembrane region" description="Helical" evidence="1">
    <location>
        <begin position="121"/>
        <end position="139"/>
    </location>
</feature>
<evidence type="ECO:0008006" key="4">
    <source>
        <dbReference type="Google" id="ProtNLM"/>
    </source>
</evidence>
<reference evidence="2 3" key="1">
    <citation type="journal article" date="2014" name="Genome Announc.">
        <title>Complete Genome Sequence of Amino Acid-Utilizing Eubacterium acidaminophilum al-2 (DSM 3953).</title>
        <authorList>
            <person name="Poehlein A."/>
            <person name="Andreesen J.R."/>
            <person name="Daniel R."/>
        </authorList>
    </citation>
    <scope>NUCLEOTIDE SEQUENCE [LARGE SCALE GENOMIC DNA]</scope>
    <source>
        <strain evidence="2 3">DSM 3953</strain>
    </source>
</reference>
<keyword evidence="1" id="KW-1133">Transmembrane helix</keyword>
<dbReference type="OrthoDB" id="86868at2"/>
<keyword evidence="1" id="KW-0472">Membrane</keyword>
<feature type="transmembrane region" description="Helical" evidence="1">
    <location>
        <begin position="12"/>
        <end position="34"/>
    </location>
</feature>
<proteinExistence type="predicted"/>
<sequence>MKETLIIANSPMMWVLSVAIISVVVVQVLIFYRLAKHFVKDTNVLTDDEVRKSLRIGVIGTLGPAMAVFAIAVALIAQIGGPITLARVGVIGSAAFEMIAAKLGSAGTVATPDFTPQMLSAAAWVMTIGGSGWLIMVLLTNKKLDSFHEAAQRSNPLIIGYMSTFAPFVIFLTLSYKEVSKGLESSTAAPLAALVAGAVVMYIIKTAAARNESMKWMKEWAMGFAVIAGMIVGSIVG</sequence>
<dbReference type="eggNOG" id="ENOG502ZA1I">
    <property type="taxonomic scope" value="Bacteria"/>
</dbReference>
<dbReference type="STRING" id="1286171.EAL2_c17070"/>
<protein>
    <recommendedName>
        <fullName evidence="4">DUF5058 domain-containing protein</fullName>
    </recommendedName>
</protein>
<dbReference type="PATRIC" id="fig|1286171.3.peg.1666"/>
<keyword evidence="1" id="KW-0812">Transmembrane</keyword>
<feature type="transmembrane region" description="Helical" evidence="1">
    <location>
        <begin position="159"/>
        <end position="176"/>
    </location>
</feature>
<name>W8TLC6_PEPAC</name>
<dbReference type="AlphaFoldDB" id="W8TLC6"/>
<dbReference type="Proteomes" id="UP000019591">
    <property type="component" value="Chromosome"/>
</dbReference>
<gene>
    <name evidence="2" type="ORF">EAL2_c17070</name>
</gene>
<feature type="transmembrane region" description="Helical" evidence="1">
    <location>
        <begin position="188"/>
        <end position="208"/>
    </location>
</feature>
<dbReference type="HOGENOM" id="CLU_101764_0_0_9"/>
<evidence type="ECO:0000256" key="1">
    <source>
        <dbReference type="SAM" id="Phobius"/>
    </source>
</evidence>
<dbReference type="InterPro" id="IPR032479">
    <property type="entry name" value="DUF5058"/>
</dbReference>
<dbReference type="KEGG" id="eac:EAL2_c17070"/>
<organism evidence="2 3">
    <name type="scientific">Peptoclostridium acidaminophilum DSM 3953</name>
    <dbReference type="NCBI Taxonomy" id="1286171"/>
    <lineage>
        <taxon>Bacteria</taxon>
        <taxon>Bacillati</taxon>
        <taxon>Bacillota</taxon>
        <taxon>Clostridia</taxon>
        <taxon>Peptostreptococcales</taxon>
        <taxon>Peptoclostridiaceae</taxon>
        <taxon>Peptoclostridium</taxon>
    </lineage>
</organism>
<evidence type="ECO:0000313" key="3">
    <source>
        <dbReference type="Proteomes" id="UP000019591"/>
    </source>
</evidence>
<feature type="transmembrane region" description="Helical" evidence="1">
    <location>
        <begin position="220"/>
        <end position="236"/>
    </location>
</feature>
<dbReference type="Pfam" id="PF16481">
    <property type="entry name" value="DUF5058"/>
    <property type="match status" value="1"/>
</dbReference>
<feature type="transmembrane region" description="Helical" evidence="1">
    <location>
        <begin position="54"/>
        <end position="77"/>
    </location>
</feature>
<accession>W8TLC6</accession>
<dbReference type="RefSeq" id="WP_025435967.1">
    <property type="nucleotide sequence ID" value="NZ_CP007452.1"/>
</dbReference>
<evidence type="ECO:0000313" key="2">
    <source>
        <dbReference type="EMBL" id="AHM57002.1"/>
    </source>
</evidence>
<keyword evidence="3" id="KW-1185">Reference proteome</keyword>